<organism evidence="2 3">
    <name type="scientific">Blattamonas nauphoetae</name>
    <dbReference type="NCBI Taxonomy" id="2049346"/>
    <lineage>
        <taxon>Eukaryota</taxon>
        <taxon>Metamonada</taxon>
        <taxon>Preaxostyla</taxon>
        <taxon>Oxymonadida</taxon>
        <taxon>Blattamonas</taxon>
    </lineage>
</organism>
<evidence type="ECO:0000313" key="2">
    <source>
        <dbReference type="EMBL" id="KAK2963226.1"/>
    </source>
</evidence>
<feature type="compositionally biased region" description="Acidic residues" evidence="1">
    <location>
        <begin position="26"/>
        <end position="41"/>
    </location>
</feature>
<dbReference type="EMBL" id="JARBJD010000007">
    <property type="protein sequence ID" value="KAK2963226.1"/>
    <property type="molecule type" value="Genomic_DNA"/>
</dbReference>
<feature type="compositionally biased region" description="Basic and acidic residues" evidence="1">
    <location>
        <begin position="299"/>
        <end position="309"/>
    </location>
</feature>
<evidence type="ECO:0000256" key="1">
    <source>
        <dbReference type="SAM" id="MobiDB-lite"/>
    </source>
</evidence>
<feature type="compositionally biased region" description="Polar residues" evidence="1">
    <location>
        <begin position="328"/>
        <end position="342"/>
    </location>
</feature>
<evidence type="ECO:0000313" key="3">
    <source>
        <dbReference type="Proteomes" id="UP001281761"/>
    </source>
</evidence>
<keyword evidence="3" id="KW-1185">Reference proteome</keyword>
<feature type="compositionally biased region" description="Polar residues" evidence="1">
    <location>
        <begin position="243"/>
        <end position="262"/>
    </location>
</feature>
<feature type="compositionally biased region" description="Acidic residues" evidence="1">
    <location>
        <begin position="87"/>
        <end position="115"/>
    </location>
</feature>
<name>A0ABQ9YHJ0_9EUKA</name>
<comment type="caution">
    <text evidence="2">The sequence shown here is derived from an EMBL/GenBank/DDBJ whole genome shotgun (WGS) entry which is preliminary data.</text>
</comment>
<accession>A0ABQ9YHJ0</accession>
<protein>
    <submittedName>
        <fullName evidence="2">Uncharacterized protein</fullName>
    </submittedName>
</protein>
<reference evidence="2 3" key="1">
    <citation type="journal article" date="2022" name="bioRxiv">
        <title>Genomics of Preaxostyla Flagellates Illuminates Evolutionary Transitions and the Path Towards Mitochondrial Loss.</title>
        <authorList>
            <person name="Novak L.V.F."/>
            <person name="Treitli S.C."/>
            <person name="Pyrih J."/>
            <person name="Halakuc P."/>
            <person name="Pipaliya S.V."/>
            <person name="Vacek V."/>
            <person name="Brzon O."/>
            <person name="Soukal P."/>
            <person name="Eme L."/>
            <person name="Dacks J.B."/>
            <person name="Karnkowska A."/>
            <person name="Elias M."/>
            <person name="Hampl V."/>
        </authorList>
    </citation>
    <scope>NUCLEOTIDE SEQUENCE [LARGE SCALE GENOMIC DNA]</scope>
    <source>
        <strain evidence="2">NAU3</strain>
        <tissue evidence="2">Gut</tissue>
    </source>
</reference>
<feature type="compositionally biased region" description="Basic and acidic residues" evidence="1">
    <location>
        <begin position="276"/>
        <end position="289"/>
    </location>
</feature>
<feature type="region of interest" description="Disordered" evidence="1">
    <location>
        <begin position="382"/>
        <end position="430"/>
    </location>
</feature>
<feature type="region of interest" description="Disordered" evidence="1">
    <location>
        <begin position="220"/>
        <end position="346"/>
    </location>
</feature>
<sequence>MTEDPSTAEVPEEETHSEEPTVQEEPATEEPSEPIIEEPPQDSEIISPEQQEEHDAPTLPDEPTDQLDPPEDGQDDQTQNDNPENLSPEEEVEETEQPDQTEENTQESTEPEVGDEQLHSNDEIEQNETEEFNQQQPPPPQPAIIQPVLVRNLLSPIINVITERLVEMVNPSANFDFLHSFDDYNKASLEEIVASARLNGDDVSSPSILTQIKTLRNIVEKPSQPPKPIEKKEEVKLLPPTNIPSHSSNIPTLRQSKASPTKQEQKPKQIAAVPESGRKSRIPEREQRNNLKQSMTPDRLNKAKTKDIQQSKIPQPKKRASSLDRRTQQLNPVRGTISTHSPQGAVGNAGLKAGKVVYVEVAVPGQKGQKVVVPMIPVADPKRAAQQARFSAGQRDPPSFRQKPTQAASKGPKPKPKNSYLEQNRAKLKR</sequence>
<gene>
    <name evidence="2" type="ORF">BLNAU_1759</name>
</gene>
<proteinExistence type="predicted"/>
<dbReference type="Proteomes" id="UP001281761">
    <property type="component" value="Unassembled WGS sequence"/>
</dbReference>
<feature type="compositionally biased region" description="Acidic residues" evidence="1">
    <location>
        <begin position="62"/>
        <end position="75"/>
    </location>
</feature>
<feature type="region of interest" description="Disordered" evidence="1">
    <location>
        <begin position="1"/>
        <end position="143"/>
    </location>
</feature>